<dbReference type="EMBL" id="CAADFY010000233">
    <property type="protein sequence ID" value="VFK60882.1"/>
    <property type="molecule type" value="Genomic_DNA"/>
</dbReference>
<dbReference type="EMBL" id="CAADFV010000236">
    <property type="protein sequence ID" value="VFK70097.1"/>
    <property type="molecule type" value="Genomic_DNA"/>
</dbReference>
<dbReference type="EMBL" id="CAADFX010000018">
    <property type="protein sequence ID" value="VFK53613.1"/>
    <property type="molecule type" value="Genomic_DNA"/>
</dbReference>
<evidence type="ECO:0000313" key="1">
    <source>
        <dbReference type="EMBL" id="VFK53613.1"/>
    </source>
</evidence>
<name>A0A451A4F9_9GAMM</name>
<dbReference type="AlphaFoldDB" id="A0A451A4F9"/>
<evidence type="ECO:0000313" key="3">
    <source>
        <dbReference type="EMBL" id="VFK70097.1"/>
    </source>
</evidence>
<organism evidence="2">
    <name type="scientific">Candidatus Kentrum sp. TUN</name>
    <dbReference type="NCBI Taxonomy" id="2126343"/>
    <lineage>
        <taxon>Bacteria</taxon>
        <taxon>Pseudomonadati</taxon>
        <taxon>Pseudomonadota</taxon>
        <taxon>Gammaproteobacteria</taxon>
        <taxon>Candidatus Kentrum</taxon>
    </lineage>
</organism>
<evidence type="ECO:0000313" key="2">
    <source>
        <dbReference type="EMBL" id="VFK60882.1"/>
    </source>
</evidence>
<gene>
    <name evidence="1" type="ORF">BECKTUN1418D_GA0071000_10182</name>
    <name evidence="3" type="ORF">BECKTUN1418E_GA0071001_12361</name>
    <name evidence="2" type="ORF">BECKTUN1418F_GA0071002_12331</name>
</gene>
<sequence length="123" mass="13396">MGLTENALHGQLYCASPTDPVFSSTSKDFSPLVEDIQSAIVLILDPRTRRIGIVRGDNIHISPESTNAFPIRGILPPIYPERLGDQGFVETHGLRFPYVGGEMALGISTPTMVIALGKVCWVF</sequence>
<proteinExistence type="predicted"/>
<protein>
    <submittedName>
        <fullName evidence="2">Uncharacterized protein</fullName>
    </submittedName>
</protein>
<reference evidence="2" key="1">
    <citation type="submission" date="2019-02" db="EMBL/GenBank/DDBJ databases">
        <authorList>
            <person name="Gruber-Vodicka R. H."/>
            <person name="Seah K. B. B."/>
        </authorList>
    </citation>
    <scope>NUCLEOTIDE SEQUENCE</scope>
    <source>
        <strain evidence="1">BECK_BY1</strain>
        <strain evidence="3">BECK_BY2</strain>
        <strain evidence="2">BECK_BY3</strain>
    </source>
</reference>
<accession>A0A451A4F9</accession>